<keyword evidence="4 6" id="KW-0732">Signal</keyword>
<dbReference type="GO" id="GO:0015689">
    <property type="term" value="P:molybdate ion transport"/>
    <property type="evidence" value="ECO:0007669"/>
    <property type="project" value="InterPro"/>
</dbReference>
<dbReference type="EMBL" id="CP020557">
    <property type="protein sequence ID" value="ARF68992.1"/>
    <property type="molecule type" value="Genomic_DNA"/>
</dbReference>
<evidence type="ECO:0000313" key="7">
    <source>
        <dbReference type="EMBL" id="ARF68992.1"/>
    </source>
</evidence>
<dbReference type="PROSITE" id="PS51257">
    <property type="entry name" value="PROKAR_LIPOPROTEIN"/>
    <property type="match status" value="1"/>
</dbReference>
<comment type="similarity">
    <text evidence="1">Belongs to the bacterial solute-binding protein ModA family.</text>
</comment>
<evidence type="ECO:0000256" key="4">
    <source>
        <dbReference type="ARBA" id="ARBA00022729"/>
    </source>
</evidence>
<feature type="chain" id="PRO_5039324431" evidence="6">
    <location>
        <begin position="24"/>
        <end position="275"/>
    </location>
</feature>
<feature type="binding site" evidence="5">
    <location>
        <position position="210"/>
    </location>
    <ligand>
        <name>molybdate</name>
        <dbReference type="ChEBI" id="CHEBI:36264"/>
    </ligand>
</feature>
<dbReference type="RefSeq" id="WP_083040859.1">
    <property type="nucleotide sequence ID" value="NZ_CP020557.1"/>
</dbReference>
<evidence type="ECO:0000256" key="5">
    <source>
        <dbReference type="PIRSR" id="PIRSR004846-1"/>
    </source>
</evidence>
<evidence type="ECO:0000313" key="8">
    <source>
        <dbReference type="Proteomes" id="UP000192727"/>
    </source>
</evidence>
<organism evidence="7 8">
    <name type="scientific">Paenibacillus larvae subsp. pulvifaciens</name>
    <dbReference type="NCBI Taxonomy" id="1477"/>
    <lineage>
        <taxon>Bacteria</taxon>
        <taxon>Bacillati</taxon>
        <taxon>Bacillota</taxon>
        <taxon>Bacilli</taxon>
        <taxon>Bacillales</taxon>
        <taxon>Paenibacillaceae</taxon>
        <taxon>Paenibacillus</taxon>
    </lineage>
</organism>
<dbReference type="FunFam" id="3.40.190.10:FF:000035">
    <property type="entry name" value="Molybdate ABC transporter substrate-binding protein"/>
    <property type="match status" value="1"/>
</dbReference>
<dbReference type="PANTHER" id="PTHR30632:SF0">
    <property type="entry name" value="SULFATE-BINDING PROTEIN"/>
    <property type="match status" value="1"/>
</dbReference>
<feature type="binding site" evidence="5">
    <location>
        <position position="83"/>
    </location>
    <ligand>
        <name>molybdate</name>
        <dbReference type="ChEBI" id="CHEBI:36264"/>
    </ligand>
</feature>
<dbReference type="GO" id="GO:0030973">
    <property type="term" value="F:molybdate ion binding"/>
    <property type="evidence" value="ECO:0007669"/>
    <property type="project" value="UniProtKB-ARBA"/>
</dbReference>
<dbReference type="Proteomes" id="UP000192727">
    <property type="component" value="Chromosome"/>
</dbReference>
<dbReference type="GO" id="GO:1901359">
    <property type="term" value="F:tungstate binding"/>
    <property type="evidence" value="ECO:0007669"/>
    <property type="project" value="UniProtKB-ARBA"/>
</dbReference>
<sequence>MKKKCIPFILALVLGVLSILAGACSKSGETDNSSAPASDRPSGNKVELTISAAASLQDAFKEIQEKFEKEQPGIKLSFNYGASGALQKQIEQGAAADLFFSADEDKFDQLQEKGLLDPAKTKKLLANELVLVVPKGAKIKPASLQDLTKEDIKQIAIGSPESVPAGAYAKEALTDQHVWDKIQAKLVMGKDVRQVLSYVETGNVEAGLVYLTDAKSSDKVEVAVTASEDSHTPIIYPAGMAKETKHAKEADLFLQYTQGKEAKEIFTKYGFKVQG</sequence>
<name>A0A1V0UVA1_9BACL</name>
<dbReference type="PIRSF" id="PIRSF004846">
    <property type="entry name" value="ModA"/>
    <property type="match status" value="1"/>
</dbReference>
<dbReference type="InterPro" id="IPR005950">
    <property type="entry name" value="ModA"/>
</dbReference>
<keyword evidence="2 5" id="KW-0500">Molybdenum</keyword>
<evidence type="ECO:0000256" key="2">
    <source>
        <dbReference type="ARBA" id="ARBA00022505"/>
    </source>
</evidence>
<dbReference type="CDD" id="cd13537">
    <property type="entry name" value="PBP2_YvgL_like"/>
    <property type="match status" value="1"/>
</dbReference>
<dbReference type="PANTHER" id="PTHR30632">
    <property type="entry name" value="MOLYBDATE-BINDING PERIPLASMIC PROTEIN"/>
    <property type="match status" value="1"/>
</dbReference>
<evidence type="ECO:0000256" key="3">
    <source>
        <dbReference type="ARBA" id="ARBA00022723"/>
    </source>
</evidence>
<proteinExistence type="inferred from homology"/>
<dbReference type="Pfam" id="PF13531">
    <property type="entry name" value="SBP_bac_11"/>
    <property type="match status" value="1"/>
</dbReference>
<feature type="binding site" evidence="5">
    <location>
        <position position="55"/>
    </location>
    <ligand>
        <name>molybdate</name>
        <dbReference type="ChEBI" id="CHEBI:36264"/>
    </ligand>
</feature>
<feature type="binding site" evidence="5">
    <location>
        <position position="165"/>
    </location>
    <ligand>
        <name>molybdate</name>
        <dbReference type="ChEBI" id="CHEBI:36264"/>
    </ligand>
</feature>
<dbReference type="Gene3D" id="3.40.190.10">
    <property type="entry name" value="Periplasmic binding protein-like II"/>
    <property type="match status" value="2"/>
</dbReference>
<evidence type="ECO:0000256" key="1">
    <source>
        <dbReference type="ARBA" id="ARBA00009175"/>
    </source>
</evidence>
<reference evidence="7 8" key="1">
    <citation type="submission" date="2017-03" db="EMBL/GenBank/DDBJ databases">
        <title>Paenibacillus larvae genome sequencing.</title>
        <authorList>
            <person name="Dingman D.W."/>
        </authorList>
    </citation>
    <scope>NUCLEOTIDE SEQUENCE [LARGE SCALE GENOMIC DNA]</scope>
    <source>
        <strain evidence="7 8">SAG 10367</strain>
    </source>
</reference>
<dbReference type="SUPFAM" id="SSF53850">
    <property type="entry name" value="Periplasmic binding protein-like II"/>
    <property type="match status" value="1"/>
</dbReference>
<evidence type="ECO:0000256" key="6">
    <source>
        <dbReference type="SAM" id="SignalP"/>
    </source>
</evidence>
<dbReference type="GO" id="GO:0046872">
    <property type="term" value="F:metal ion binding"/>
    <property type="evidence" value="ECO:0007669"/>
    <property type="project" value="UniProtKB-KW"/>
</dbReference>
<feature type="signal peptide" evidence="6">
    <location>
        <begin position="1"/>
        <end position="23"/>
    </location>
</feature>
<dbReference type="InterPro" id="IPR050682">
    <property type="entry name" value="ModA/WtpA"/>
</dbReference>
<dbReference type="InterPro" id="IPR041879">
    <property type="entry name" value="YvgL-like_PBP2"/>
</dbReference>
<accession>A0A1V0UVA1</accession>
<dbReference type="AlphaFoldDB" id="A0A1V0UVA1"/>
<gene>
    <name evidence="7" type="ORF">B7C51_16045</name>
</gene>
<keyword evidence="3 5" id="KW-0479">Metal-binding</keyword>
<feature type="binding site" evidence="5">
    <location>
        <position position="192"/>
    </location>
    <ligand>
        <name>molybdate</name>
        <dbReference type="ChEBI" id="CHEBI:36264"/>
    </ligand>
</feature>
<protein>
    <submittedName>
        <fullName evidence="7">Molybdate ABC transporter substrate-binding protein</fullName>
    </submittedName>
</protein>
<dbReference type="NCBIfam" id="TIGR01256">
    <property type="entry name" value="modA"/>
    <property type="match status" value="1"/>
</dbReference>